<organism evidence="6 7">
    <name type="scientific">Astathelohania contejeani</name>
    <dbReference type="NCBI Taxonomy" id="164912"/>
    <lineage>
        <taxon>Eukaryota</taxon>
        <taxon>Fungi</taxon>
        <taxon>Fungi incertae sedis</taxon>
        <taxon>Microsporidia</taxon>
        <taxon>Astathelohaniidae</taxon>
        <taxon>Astathelohania</taxon>
    </lineage>
</organism>
<evidence type="ECO:0000256" key="4">
    <source>
        <dbReference type="ARBA" id="ARBA00023136"/>
    </source>
</evidence>
<reference evidence="6 7" key="1">
    <citation type="submission" date="2019-01" db="EMBL/GenBank/DDBJ databases">
        <title>Genomes sequencing and comparative genomics of infectious freshwater microsporidia, Cucumispora dikerogammari and Thelohania contejeani.</title>
        <authorList>
            <person name="Cormier A."/>
            <person name="Giraud I."/>
            <person name="Wattier R."/>
            <person name="Teixeira M."/>
            <person name="Grandjean F."/>
            <person name="Rigaud T."/>
            <person name="Cordaux R."/>
        </authorList>
    </citation>
    <scope>NUCLEOTIDE SEQUENCE [LARGE SCALE GENOMIC DNA]</scope>
    <source>
        <strain evidence="6">T1</strain>
        <tissue evidence="6">Spores</tissue>
    </source>
</reference>
<accession>A0ABQ7HY40</accession>
<protein>
    <submittedName>
        <fullName evidence="6">Zinc transporter ZIP1</fullName>
    </submittedName>
</protein>
<keyword evidence="3 5" id="KW-1133">Transmembrane helix</keyword>
<evidence type="ECO:0000313" key="7">
    <source>
        <dbReference type="Proteomes" id="UP001516464"/>
    </source>
</evidence>
<evidence type="ECO:0000256" key="5">
    <source>
        <dbReference type="SAM" id="Phobius"/>
    </source>
</evidence>
<dbReference type="PANTHER" id="PTHR11040">
    <property type="entry name" value="ZINC/IRON TRANSPORTER"/>
    <property type="match status" value="1"/>
</dbReference>
<keyword evidence="2 5" id="KW-0812">Transmembrane</keyword>
<feature type="transmembrane region" description="Helical" evidence="5">
    <location>
        <begin position="190"/>
        <end position="213"/>
    </location>
</feature>
<feature type="transmembrane region" description="Helical" evidence="5">
    <location>
        <begin position="233"/>
        <end position="251"/>
    </location>
</feature>
<gene>
    <name evidence="6" type="primary">SLC39A1_1</name>
    <name evidence="6" type="ORF">TCON_1758</name>
</gene>
<sequence length="289" mass="32031">MDSSLLILSSTTFILSLVICIIPKQLIKVKSIKKVFPYITIFAAGFMLAVLFLDLIPHLNEPDVKVCKIHGKDKCPSSCVEKHHKHDHKLNVGMFVAGCSFIFLLAIDSILLQHSHCDNKEAIRNHSLHTHDSIGTCNTEGLKYVTSKIQAFIFILAISIHSLFEGLAFHKDSSKTYEVSILFHKALESFALGFTIFTTDFSFSMGLALAGFYSILTPLGMFIGNVNWGISKIFDGLALGSMVFIVFVEMLPPSFHSKDGNSVVKILTLGLGYLITAVVIYMTPHQHNH</sequence>
<evidence type="ECO:0000256" key="1">
    <source>
        <dbReference type="ARBA" id="ARBA00004141"/>
    </source>
</evidence>
<comment type="subcellular location">
    <subcellularLocation>
        <location evidence="1">Membrane</location>
        <topology evidence="1">Multi-pass membrane protein</topology>
    </subcellularLocation>
</comment>
<dbReference type="InterPro" id="IPR003689">
    <property type="entry name" value="ZIP"/>
</dbReference>
<evidence type="ECO:0000313" key="6">
    <source>
        <dbReference type="EMBL" id="KAF7683028.1"/>
    </source>
</evidence>
<dbReference type="Pfam" id="PF02535">
    <property type="entry name" value="Zip"/>
    <property type="match status" value="1"/>
</dbReference>
<comment type="caution">
    <text evidence="6">The sequence shown here is derived from an EMBL/GenBank/DDBJ whole genome shotgun (WGS) entry which is preliminary data.</text>
</comment>
<evidence type="ECO:0000256" key="2">
    <source>
        <dbReference type="ARBA" id="ARBA00022692"/>
    </source>
</evidence>
<feature type="transmembrane region" description="Helical" evidence="5">
    <location>
        <begin position="36"/>
        <end position="56"/>
    </location>
</feature>
<feature type="transmembrane region" description="Helical" evidence="5">
    <location>
        <begin position="92"/>
        <end position="112"/>
    </location>
</feature>
<dbReference type="PANTHER" id="PTHR11040:SF44">
    <property type="entry name" value="PROTEIN ZNTC-RELATED"/>
    <property type="match status" value="1"/>
</dbReference>
<evidence type="ECO:0000256" key="3">
    <source>
        <dbReference type="ARBA" id="ARBA00022989"/>
    </source>
</evidence>
<name>A0ABQ7HY40_9MICR</name>
<keyword evidence="7" id="KW-1185">Reference proteome</keyword>
<dbReference type="Proteomes" id="UP001516464">
    <property type="component" value="Unassembled WGS sequence"/>
</dbReference>
<feature type="transmembrane region" description="Helical" evidence="5">
    <location>
        <begin position="263"/>
        <end position="283"/>
    </location>
</feature>
<dbReference type="EMBL" id="SBIQ01000139">
    <property type="protein sequence ID" value="KAF7683028.1"/>
    <property type="molecule type" value="Genomic_DNA"/>
</dbReference>
<keyword evidence="4 5" id="KW-0472">Membrane</keyword>
<proteinExistence type="predicted"/>